<dbReference type="Proteomes" id="UP000236723">
    <property type="component" value="Unassembled WGS sequence"/>
</dbReference>
<organism evidence="1 2">
    <name type="scientific">Thermomonospora echinospora</name>
    <dbReference type="NCBI Taxonomy" id="1992"/>
    <lineage>
        <taxon>Bacteria</taxon>
        <taxon>Bacillati</taxon>
        <taxon>Actinomycetota</taxon>
        <taxon>Actinomycetes</taxon>
        <taxon>Streptosporangiales</taxon>
        <taxon>Thermomonosporaceae</taxon>
        <taxon>Thermomonospora</taxon>
    </lineage>
</organism>
<proteinExistence type="predicted"/>
<dbReference type="EMBL" id="FNVO01000019">
    <property type="protein sequence ID" value="SEG86531.1"/>
    <property type="molecule type" value="Genomic_DNA"/>
</dbReference>
<protein>
    <submittedName>
        <fullName evidence="1">Uncharacterized protein</fullName>
    </submittedName>
</protein>
<reference evidence="2" key="1">
    <citation type="submission" date="2016-10" db="EMBL/GenBank/DDBJ databases">
        <authorList>
            <person name="Varghese N."/>
            <person name="Submissions S."/>
        </authorList>
    </citation>
    <scope>NUCLEOTIDE SEQUENCE [LARGE SCALE GENOMIC DNA]</scope>
    <source>
        <strain evidence="2">DSM 43163</strain>
    </source>
</reference>
<gene>
    <name evidence="1" type="ORF">SAMN04489712_119104</name>
</gene>
<name>A0A1H6DMZ1_9ACTN</name>
<evidence type="ECO:0000313" key="1">
    <source>
        <dbReference type="EMBL" id="SEG86531.1"/>
    </source>
</evidence>
<dbReference type="RefSeq" id="WP_160147150.1">
    <property type="nucleotide sequence ID" value="NZ_FNVO01000019.1"/>
</dbReference>
<sequence>MTAAAWSLCLALVLAGLSRINWPVQAVSPDGRRYLTAGSGRPVSLPFMLRWLLPRLCGDSLRRWRWCTTAHLVALPPLVTVWMAPWVADDRLRVIGGLLLCGMPGIWRIQLRWPVLVDGTAMAWALGSAICFQHGLWVPGIAAVLVSGCVKETAPVFAACFAWHWVALVGLAAPLVRRLTGTIGEDLFGQPDLLKDPWRAGSLYHAGKWFDPLAMLTPWGAGLLAALSVDTRIAPMLIVTVALAYAQLLIATDTARLYQWAAPPVVLGAVQVMPSRWAIAILIVHLCNPWAGSAET</sequence>
<evidence type="ECO:0000313" key="2">
    <source>
        <dbReference type="Proteomes" id="UP000236723"/>
    </source>
</evidence>
<accession>A0A1H6DMZ1</accession>
<dbReference type="AlphaFoldDB" id="A0A1H6DMZ1"/>
<keyword evidence="2" id="KW-1185">Reference proteome</keyword>
<dbReference type="OrthoDB" id="4625746at2"/>